<name>A0A7I8L1B0_SPIIN</name>
<evidence type="ECO:0000313" key="1">
    <source>
        <dbReference type="EMBL" id="CAA7403819.1"/>
    </source>
</evidence>
<sequence>MGHQIVSGGCHPVERKNGDLRLSSGCHLTERSWMESLSRACTTTPCPTASWPPVTWKGGGAHVPLRCKLLEPLLTATSRLRF</sequence>
<dbReference type="AlphaFoldDB" id="A0A7I8L1B0"/>
<proteinExistence type="predicted"/>
<gene>
    <name evidence="1" type="ORF">SI8410_10014497</name>
</gene>
<protein>
    <submittedName>
        <fullName evidence="1">Uncharacterized protein</fullName>
    </submittedName>
</protein>
<keyword evidence="2" id="KW-1185">Reference proteome</keyword>
<accession>A0A7I8L1B0</accession>
<reference evidence="1" key="1">
    <citation type="submission" date="2020-02" db="EMBL/GenBank/DDBJ databases">
        <authorList>
            <person name="Scholz U."/>
            <person name="Mascher M."/>
            <person name="Fiebig A."/>
        </authorList>
    </citation>
    <scope>NUCLEOTIDE SEQUENCE</scope>
</reference>
<dbReference type="Proteomes" id="UP000663760">
    <property type="component" value="Chromosome 10"/>
</dbReference>
<evidence type="ECO:0000313" key="2">
    <source>
        <dbReference type="Proteomes" id="UP000663760"/>
    </source>
</evidence>
<dbReference type="EMBL" id="LR746273">
    <property type="protein sequence ID" value="CAA7403819.1"/>
    <property type="molecule type" value="Genomic_DNA"/>
</dbReference>
<organism evidence="1 2">
    <name type="scientific">Spirodela intermedia</name>
    <name type="common">Intermediate duckweed</name>
    <dbReference type="NCBI Taxonomy" id="51605"/>
    <lineage>
        <taxon>Eukaryota</taxon>
        <taxon>Viridiplantae</taxon>
        <taxon>Streptophyta</taxon>
        <taxon>Embryophyta</taxon>
        <taxon>Tracheophyta</taxon>
        <taxon>Spermatophyta</taxon>
        <taxon>Magnoliopsida</taxon>
        <taxon>Liliopsida</taxon>
        <taxon>Araceae</taxon>
        <taxon>Lemnoideae</taxon>
        <taxon>Spirodela</taxon>
    </lineage>
</organism>